<dbReference type="SUPFAM" id="SSF52540">
    <property type="entry name" value="P-loop containing nucleoside triphosphate hydrolases"/>
    <property type="match status" value="1"/>
</dbReference>
<feature type="transmembrane region" description="Helical" evidence="7">
    <location>
        <begin position="30"/>
        <end position="49"/>
    </location>
</feature>
<evidence type="ECO:0000256" key="6">
    <source>
        <dbReference type="ARBA" id="ARBA00023136"/>
    </source>
</evidence>
<dbReference type="PROSITE" id="PS00211">
    <property type="entry name" value="ABC_TRANSPORTER_1"/>
    <property type="match status" value="1"/>
</dbReference>
<dbReference type="Gene3D" id="3.40.50.300">
    <property type="entry name" value="P-loop containing nucleotide triphosphate hydrolases"/>
    <property type="match status" value="1"/>
</dbReference>
<name>A0ABW0AK72_9ACTN</name>
<feature type="domain" description="ABC transporter" evidence="8">
    <location>
        <begin position="350"/>
        <end position="586"/>
    </location>
</feature>
<protein>
    <submittedName>
        <fullName evidence="10">ABC transporter ATP-binding protein</fullName>
    </submittedName>
</protein>
<dbReference type="Proteomes" id="UP001596160">
    <property type="component" value="Unassembled WGS sequence"/>
</dbReference>
<dbReference type="Pfam" id="PF00664">
    <property type="entry name" value="ABC_membrane"/>
    <property type="match status" value="1"/>
</dbReference>
<evidence type="ECO:0000313" key="10">
    <source>
        <dbReference type="EMBL" id="MFC5154180.1"/>
    </source>
</evidence>
<dbReference type="InterPro" id="IPR027417">
    <property type="entry name" value="P-loop_NTPase"/>
</dbReference>
<dbReference type="PROSITE" id="PS50893">
    <property type="entry name" value="ABC_TRANSPORTER_2"/>
    <property type="match status" value="1"/>
</dbReference>
<dbReference type="EMBL" id="JBHSKP010000013">
    <property type="protein sequence ID" value="MFC5154180.1"/>
    <property type="molecule type" value="Genomic_DNA"/>
</dbReference>
<dbReference type="RefSeq" id="WP_344480068.1">
    <property type="nucleotide sequence ID" value="NZ_BAAASB010000014.1"/>
</dbReference>
<keyword evidence="11" id="KW-1185">Reference proteome</keyword>
<comment type="caution">
    <text evidence="10">The sequence shown here is derived from an EMBL/GenBank/DDBJ whole genome shotgun (WGS) entry which is preliminary data.</text>
</comment>
<keyword evidence="2 7" id="KW-0812">Transmembrane</keyword>
<dbReference type="PANTHER" id="PTHR43394">
    <property type="entry name" value="ATP-DEPENDENT PERMEASE MDL1, MITOCHONDRIAL"/>
    <property type="match status" value="1"/>
</dbReference>
<dbReference type="PROSITE" id="PS50929">
    <property type="entry name" value="ABC_TM1F"/>
    <property type="match status" value="1"/>
</dbReference>
<dbReference type="InterPro" id="IPR036640">
    <property type="entry name" value="ABC1_TM_sf"/>
</dbReference>
<evidence type="ECO:0000256" key="1">
    <source>
        <dbReference type="ARBA" id="ARBA00004651"/>
    </source>
</evidence>
<accession>A0ABW0AK72</accession>
<evidence type="ECO:0000256" key="7">
    <source>
        <dbReference type="SAM" id="Phobius"/>
    </source>
</evidence>
<gene>
    <name evidence="10" type="ORF">ACFPRH_20810</name>
</gene>
<dbReference type="InterPro" id="IPR003593">
    <property type="entry name" value="AAA+_ATPase"/>
</dbReference>
<dbReference type="PANTHER" id="PTHR43394:SF1">
    <property type="entry name" value="ATP-BINDING CASSETTE SUB-FAMILY B MEMBER 10, MITOCHONDRIAL"/>
    <property type="match status" value="1"/>
</dbReference>
<dbReference type="GO" id="GO:0005524">
    <property type="term" value="F:ATP binding"/>
    <property type="evidence" value="ECO:0007669"/>
    <property type="project" value="UniProtKB-KW"/>
</dbReference>
<dbReference type="SMART" id="SM00382">
    <property type="entry name" value="AAA"/>
    <property type="match status" value="1"/>
</dbReference>
<comment type="subcellular location">
    <subcellularLocation>
        <location evidence="1">Cell membrane</location>
        <topology evidence="1">Multi-pass membrane protein</topology>
    </subcellularLocation>
</comment>
<dbReference type="InterPro" id="IPR011527">
    <property type="entry name" value="ABC1_TM_dom"/>
</dbReference>
<dbReference type="InterPro" id="IPR003439">
    <property type="entry name" value="ABC_transporter-like_ATP-bd"/>
</dbReference>
<sequence length="602" mass="64516">MSVHAAGPRTPRSSFSVLWRLAPYLRPVRLPVAGAIGAALAALLCGLAIPLVTQRIIDGPLHDGDMGAAIWLILLVAALGLAEALLFYGRRKLIARPTATVESRLRADLFGHLLRLPVSFHDRWQSGQLLSRTVNDLIILRKFLAFAAVFLFVNSVTLVVGLAVLFSIDPLLAAVGLASAAPLLLASYLFETRYKVAAREAQDQAGHFTTTVEETMLGVRVIRSYGQSGSRLRAFRAQAQRLRHAEVRVLRIMAALSTALLILPELGIAGQLALGGVGIADGSLTLGDLVAAVTVSTYLRWPTECIGWALAETSTAAAACDRYWEIRDTPPDLADPRRPRPPVRPACGHLRLEGVRFTHPGSDRPVLRGIDLELHPGETLALVGATGSGKTTLAGLVPRLSDVTSGRVTLDGVDVRDMRLADLRAVVGCAFEDPMLSSLTIRENVTLGAPGASDAEVREALRISHSLEFVDAFGPEALDLRLGEQGLSLSGGQRQRLALARAIVGRPALLVLDDPLSALDLHTEAEVEQALHHVLSHTTALVVAHRPNTARMADRVALLADGRIAALGTHRELLESSDHYRSLMSVSPHWTAGAADGEVMSR</sequence>
<keyword evidence="3" id="KW-0547">Nucleotide-binding</keyword>
<dbReference type="InterPro" id="IPR017871">
    <property type="entry name" value="ABC_transporter-like_CS"/>
</dbReference>
<dbReference type="Pfam" id="PF00005">
    <property type="entry name" value="ABC_tran"/>
    <property type="match status" value="1"/>
</dbReference>
<dbReference type="SUPFAM" id="SSF90123">
    <property type="entry name" value="ABC transporter transmembrane region"/>
    <property type="match status" value="1"/>
</dbReference>
<reference evidence="11" key="1">
    <citation type="journal article" date="2019" name="Int. J. Syst. Evol. Microbiol.">
        <title>The Global Catalogue of Microorganisms (GCM) 10K type strain sequencing project: providing services to taxonomists for standard genome sequencing and annotation.</title>
        <authorList>
            <consortium name="The Broad Institute Genomics Platform"/>
            <consortium name="The Broad Institute Genome Sequencing Center for Infectious Disease"/>
            <person name="Wu L."/>
            <person name="Ma J."/>
        </authorList>
    </citation>
    <scope>NUCLEOTIDE SEQUENCE [LARGE SCALE GENOMIC DNA]</scope>
    <source>
        <strain evidence="11">PCU 266</strain>
    </source>
</reference>
<keyword evidence="4 10" id="KW-0067">ATP-binding</keyword>
<feature type="transmembrane region" description="Helical" evidence="7">
    <location>
        <begin position="69"/>
        <end position="88"/>
    </location>
</feature>
<proteinExistence type="predicted"/>
<evidence type="ECO:0000256" key="5">
    <source>
        <dbReference type="ARBA" id="ARBA00022989"/>
    </source>
</evidence>
<feature type="transmembrane region" description="Helical" evidence="7">
    <location>
        <begin position="143"/>
        <end position="165"/>
    </location>
</feature>
<keyword evidence="6 7" id="KW-0472">Membrane</keyword>
<feature type="domain" description="ABC transmembrane type-1" evidence="9">
    <location>
        <begin position="33"/>
        <end position="302"/>
    </location>
</feature>
<evidence type="ECO:0000259" key="8">
    <source>
        <dbReference type="PROSITE" id="PS50893"/>
    </source>
</evidence>
<organism evidence="10 11">
    <name type="scientific">Streptomyces amakusaensis</name>
    <dbReference type="NCBI Taxonomy" id="67271"/>
    <lineage>
        <taxon>Bacteria</taxon>
        <taxon>Bacillati</taxon>
        <taxon>Actinomycetota</taxon>
        <taxon>Actinomycetes</taxon>
        <taxon>Kitasatosporales</taxon>
        <taxon>Streptomycetaceae</taxon>
        <taxon>Streptomyces</taxon>
    </lineage>
</organism>
<feature type="transmembrane region" description="Helical" evidence="7">
    <location>
        <begin position="171"/>
        <end position="190"/>
    </location>
</feature>
<dbReference type="InterPro" id="IPR039421">
    <property type="entry name" value="Type_1_exporter"/>
</dbReference>
<evidence type="ECO:0000256" key="3">
    <source>
        <dbReference type="ARBA" id="ARBA00022741"/>
    </source>
</evidence>
<evidence type="ECO:0000256" key="2">
    <source>
        <dbReference type="ARBA" id="ARBA00022692"/>
    </source>
</evidence>
<dbReference type="Gene3D" id="1.20.1560.10">
    <property type="entry name" value="ABC transporter type 1, transmembrane domain"/>
    <property type="match status" value="1"/>
</dbReference>
<evidence type="ECO:0000259" key="9">
    <source>
        <dbReference type="PROSITE" id="PS50929"/>
    </source>
</evidence>
<keyword evidence="5 7" id="KW-1133">Transmembrane helix</keyword>
<evidence type="ECO:0000256" key="4">
    <source>
        <dbReference type="ARBA" id="ARBA00022840"/>
    </source>
</evidence>
<evidence type="ECO:0000313" key="11">
    <source>
        <dbReference type="Proteomes" id="UP001596160"/>
    </source>
</evidence>
<feature type="transmembrane region" description="Helical" evidence="7">
    <location>
        <begin position="249"/>
        <end position="274"/>
    </location>
</feature>
<dbReference type="CDD" id="cd18543">
    <property type="entry name" value="ABC_6TM_Rv0194_D1_like"/>
    <property type="match status" value="1"/>
</dbReference>